<dbReference type="GO" id="GO:0006289">
    <property type="term" value="P:nucleotide-excision repair"/>
    <property type="evidence" value="ECO:0007669"/>
    <property type="project" value="TreeGrafter"/>
</dbReference>
<keyword evidence="6" id="KW-1185">Reference proteome</keyword>
<gene>
    <name evidence="4" type="ORF">Vretifemale_9119</name>
    <name evidence="5" type="ORF">Vretimale_12457</name>
</gene>
<sequence>MEDPTPRVNFETMQRYHGRKVILCCQINQVDNGQVRVATADKGEVTVVGGTAPYEGRFAEVVGTVLNPNTVQEIEHTNLSDNFSLDMYNELVKLSHKDAYIGMFNA</sequence>
<comment type="subcellular location">
    <subcellularLocation>
        <location evidence="1">Nucleus</location>
    </subcellularLocation>
</comment>
<dbReference type="AlphaFoldDB" id="A0A8J4CBV1"/>
<dbReference type="GO" id="GO:0006260">
    <property type="term" value="P:DNA replication"/>
    <property type="evidence" value="ECO:0007669"/>
    <property type="project" value="InterPro"/>
</dbReference>
<dbReference type="GO" id="GO:0035861">
    <property type="term" value="C:site of double-strand break"/>
    <property type="evidence" value="ECO:0007669"/>
    <property type="project" value="TreeGrafter"/>
</dbReference>
<comment type="caution">
    <text evidence="4">The sequence shown here is derived from an EMBL/GenBank/DDBJ whole genome shotgun (WGS) entry which is preliminary data.</text>
</comment>
<dbReference type="EMBL" id="BNCP01000016">
    <property type="protein sequence ID" value="GIL79837.1"/>
    <property type="molecule type" value="Genomic_DNA"/>
</dbReference>
<evidence type="ECO:0008006" key="7">
    <source>
        <dbReference type="Google" id="ProtNLM"/>
    </source>
</evidence>
<evidence type="ECO:0000256" key="3">
    <source>
        <dbReference type="ARBA" id="ARBA00023242"/>
    </source>
</evidence>
<dbReference type="Gene3D" id="2.40.50.140">
    <property type="entry name" value="Nucleic acid-binding proteins"/>
    <property type="match status" value="1"/>
</dbReference>
<evidence type="ECO:0000313" key="4">
    <source>
        <dbReference type="EMBL" id="GIL79837.1"/>
    </source>
</evidence>
<dbReference type="EMBL" id="BNCQ01000027">
    <property type="protein sequence ID" value="GIM08450.1"/>
    <property type="molecule type" value="Genomic_DNA"/>
</dbReference>
<dbReference type="GO" id="GO:0003684">
    <property type="term" value="F:damaged DNA binding"/>
    <property type="evidence" value="ECO:0007669"/>
    <property type="project" value="TreeGrafter"/>
</dbReference>
<dbReference type="InterPro" id="IPR013970">
    <property type="entry name" value="Rfa2"/>
</dbReference>
<comment type="similarity">
    <text evidence="2">Belongs to the replication factor A protein 3 family.</text>
</comment>
<proteinExistence type="inferred from homology"/>
<reference evidence="4" key="1">
    <citation type="journal article" date="2021" name="Proc. Natl. Acad. Sci. U.S.A.">
        <title>Three genomes in the algal genus Volvox reveal the fate of a haploid sex-determining region after a transition to homothallism.</title>
        <authorList>
            <person name="Yamamoto K."/>
            <person name="Hamaji T."/>
            <person name="Kawai-Toyooka H."/>
            <person name="Matsuzaki R."/>
            <person name="Takahashi F."/>
            <person name="Nishimura Y."/>
            <person name="Kawachi M."/>
            <person name="Noguchi H."/>
            <person name="Minakuchi Y."/>
            <person name="Umen J.G."/>
            <person name="Toyoda A."/>
            <person name="Nozaki H."/>
        </authorList>
    </citation>
    <scope>NUCLEOTIDE SEQUENCE</scope>
    <source>
        <strain evidence="5">NIES-3785</strain>
        <strain evidence="4">NIES-3786</strain>
    </source>
</reference>
<dbReference type="Proteomes" id="UP000722791">
    <property type="component" value="Unassembled WGS sequence"/>
</dbReference>
<dbReference type="GO" id="GO:0005662">
    <property type="term" value="C:DNA replication factor A complex"/>
    <property type="evidence" value="ECO:0007669"/>
    <property type="project" value="TreeGrafter"/>
</dbReference>
<organism evidence="4 6">
    <name type="scientific">Volvox reticuliferus</name>
    <dbReference type="NCBI Taxonomy" id="1737510"/>
    <lineage>
        <taxon>Eukaryota</taxon>
        <taxon>Viridiplantae</taxon>
        <taxon>Chlorophyta</taxon>
        <taxon>core chlorophytes</taxon>
        <taxon>Chlorophyceae</taxon>
        <taxon>CS clade</taxon>
        <taxon>Chlamydomonadales</taxon>
        <taxon>Volvocaceae</taxon>
        <taxon>Volvox</taxon>
    </lineage>
</organism>
<dbReference type="GO" id="GO:0006284">
    <property type="term" value="P:base-excision repair"/>
    <property type="evidence" value="ECO:0007669"/>
    <property type="project" value="TreeGrafter"/>
</dbReference>
<dbReference type="OrthoDB" id="188186at2759"/>
<evidence type="ECO:0000313" key="6">
    <source>
        <dbReference type="Proteomes" id="UP000747110"/>
    </source>
</evidence>
<dbReference type="GO" id="GO:0006298">
    <property type="term" value="P:mismatch repair"/>
    <property type="evidence" value="ECO:0007669"/>
    <property type="project" value="TreeGrafter"/>
</dbReference>
<name>A0A8J4CBV1_9CHLO</name>
<dbReference type="GO" id="GO:0003697">
    <property type="term" value="F:single-stranded DNA binding"/>
    <property type="evidence" value="ECO:0007669"/>
    <property type="project" value="TreeGrafter"/>
</dbReference>
<accession>A0A8J4CBV1</accession>
<evidence type="ECO:0000313" key="5">
    <source>
        <dbReference type="EMBL" id="GIM08450.1"/>
    </source>
</evidence>
<dbReference type="GO" id="GO:0000724">
    <property type="term" value="P:double-strand break repair via homologous recombination"/>
    <property type="evidence" value="ECO:0007669"/>
    <property type="project" value="TreeGrafter"/>
</dbReference>
<dbReference type="PANTHER" id="PTHR15114">
    <property type="entry name" value="REPLICATION PROTEIN A3"/>
    <property type="match status" value="1"/>
</dbReference>
<keyword evidence="3" id="KW-0539">Nucleus</keyword>
<evidence type="ECO:0000256" key="2">
    <source>
        <dbReference type="ARBA" id="ARBA00009761"/>
    </source>
</evidence>
<protein>
    <recommendedName>
        <fullName evidence="7">Replication factor A protein 3</fullName>
    </recommendedName>
</protein>
<dbReference type="Pfam" id="PF08661">
    <property type="entry name" value="Rep_fac-A_3"/>
    <property type="match status" value="1"/>
</dbReference>
<dbReference type="SUPFAM" id="SSF50249">
    <property type="entry name" value="Nucleic acid-binding proteins"/>
    <property type="match status" value="1"/>
</dbReference>
<evidence type="ECO:0000256" key="1">
    <source>
        <dbReference type="ARBA" id="ARBA00004123"/>
    </source>
</evidence>
<dbReference type="InterPro" id="IPR012340">
    <property type="entry name" value="NA-bd_OB-fold"/>
</dbReference>
<dbReference type="Proteomes" id="UP000747110">
    <property type="component" value="Unassembled WGS sequence"/>
</dbReference>
<dbReference type="PANTHER" id="PTHR15114:SF1">
    <property type="entry name" value="REPLICATION PROTEIN A 14 KDA SUBUNIT"/>
    <property type="match status" value="1"/>
</dbReference>